<accession>A0A7Y0HNF3</accession>
<dbReference type="AlphaFoldDB" id="A0A7Y0HNF3"/>
<keyword evidence="8" id="KW-1185">Reference proteome</keyword>
<dbReference type="GO" id="GO:0005886">
    <property type="term" value="C:plasma membrane"/>
    <property type="evidence" value="ECO:0007669"/>
    <property type="project" value="UniProtKB-SubCell"/>
</dbReference>
<keyword evidence="3 6" id="KW-0812">Transmembrane</keyword>
<organism evidence="7 8">
    <name type="scientific">Clostridium muellerianum</name>
    <dbReference type="NCBI Taxonomy" id="2716538"/>
    <lineage>
        <taxon>Bacteria</taxon>
        <taxon>Bacillati</taxon>
        <taxon>Bacillota</taxon>
        <taxon>Clostridia</taxon>
        <taxon>Eubacteriales</taxon>
        <taxon>Clostridiaceae</taxon>
        <taxon>Clostridium</taxon>
    </lineage>
</organism>
<dbReference type="EMBL" id="JABBNI010000006">
    <property type="protein sequence ID" value="NMM61548.1"/>
    <property type="molecule type" value="Genomic_DNA"/>
</dbReference>
<proteinExistence type="predicted"/>
<gene>
    <name evidence="7" type="ORF">HBE96_02325</name>
</gene>
<evidence type="ECO:0000256" key="5">
    <source>
        <dbReference type="ARBA" id="ARBA00023136"/>
    </source>
</evidence>
<comment type="caution">
    <text evidence="7">The sequence shown here is derived from an EMBL/GenBank/DDBJ whole genome shotgun (WGS) entry which is preliminary data.</text>
</comment>
<feature type="transmembrane region" description="Helical" evidence="6">
    <location>
        <begin position="70"/>
        <end position="90"/>
    </location>
</feature>
<keyword evidence="4 6" id="KW-1133">Transmembrane helix</keyword>
<evidence type="ECO:0000256" key="6">
    <source>
        <dbReference type="SAM" id="Phobius"/>
    </source>
</evidence>
<evidence type="ECO:0000313" key="8">
    <source>
        <dbReference type="Proteomes" id="UP000537131"/>
    </source>
</evidence>
<feature type="transmembrane region" description="Helical" evidence="6">
    <location>
        <begin position="96"/>
        <end position="117"/>
    </location>
</feature>
<comment type="subcellular location">
    <subcellularLocation>
        <location evidence="1">Cell membrane</location>
        <topology evidence="1">Multi-pass membrane protein</topology>
    </subcellularLocation>
</comment>
<keyword evidence="5 6" id="KW-0472">Membrane</keyword>
<evidence type="ECO:0000256" key="2">
    <source>
        <dbReference type="ARBA" id="ARBA00022475"/>
    </source>
</evidence>
<dbReference type="Pfam" id="PF03899">
    <property type="entry name" value="ATP-synt_I"/>
    <property type="match status" value="1"/>
</dbReference>
<evidence type="ECO:0000256" key="1">
    <source>
        <dbReference type="ARBA" id="ARBA00004651"/>
    </source>
</evidence>
<evidence type="ECO:0000256" key="3">
    <source>
        <dbReference type="ARBA" id="ARBA00022692"/>
    </source>
</evidence>
<name>A0A7Y0HNF3_9CLOT</name>
<dbReference type="RefSeq" id="WP_169296160.1">
    <property type="nucleotide sequence ID" value="NZ_JABBNI010000006.1"/>
</dbReference>
<evidence type="ECO:0000256" key="4">
    <source>
        <dbReference type="ARBA" id="ARBA00022989"/>
    </source>
</evidence>
<keyword evidence="2" id="KW-1003">Cell membrane</keyword>
<feature type="transmembrane region" description="Helical" evidence="6">
    <location>
        <begin position="12"/>
        <end position="31"/>
    </location>
</feature>
<dbReference type="InterPro" id="IPR005598">
    <property type="entry name" value="ATP_synth_I"/>
</dbReference>
<protein>
    <submittedName>
        <fullName evidence="7">ATP synthase subunit I</fullName>
    </submittedName>
</protein>
<sequence length="124" mass="13932">MDKEIIDMIKKVSIINFILGSIIAIAIQMLMKNYGVFAFVGTIIAIINFNVNGIIGGLIFGKLKNSSTSLYILSFIFRVVLAVGIGYVIFKYNNYNVVPYLFGYTSHLVGVYIYSVIKNNQERM</sequence>
<reference evidence="7 8" key="1">
    <citation type="submission" date="2020-06" db="EMBL/GenBank/DDBJ databases">
        <title>Complete Genome Sequence of Clostridium muelleri sp. nov. P21T, an Acid-Alcohol Producing Acetogen Isolated from Old Hay.</title>
        <authorList>
            <person name="Duncan K.E."/>
            <person name="Tanner R.S."/>
        </authorList>
    </citation>
    <scope>NUCLEOTIDE SEQUENCE [LARGE SCALE GENOMIC DNA]</scope>
    <source>
        <strain evidence="7 8">P21</strain>
    </source>
</reference>
<dbReference type="Proteomes" id="UP000537131">
    <property type="component" value="Unassembled WGS sequence"/>
</dbReference>
<feature type="transmembrane region" description="Helical" evidence="6">
    <location>
        <begin position="37"/>
        <end position="58"/>
    </location>
</feature>
<evidence type="ECO:0000313" key="7">
    <source>
        <dbReference type="EMBL" id="NMM61548.1"/>
    </source>
</evidence>